<dbReference type="SUPFAM" id="SSF103506">
    <property type="entry name" value="Mitochondrial carrier"/>
    <property type="match status" value="1"/>
</dbReference>
<dbReference type="InterPro" id="IPR023395">
    <property type="entry name" value="MCP_dom_sf"/>
</dbReference>
<evidence type="ECO:0000256" key="10">
    <source>
        <dbReference type="PROSITE-ProRule" id="PRU00282"/>
    </source>
</evidence>
<dbReference type="InterPro" id="IPR052465">
    <property type="entry name" value="Mito_NAD+_Carrier"/>
</dbReference>
<evidence type="ECO:0000256" key="9">
    <source>
        <dbReference type="ARBA" id="ARBA00023136"/>
    </source>
</evidence>
<organism evidence="12 13">
    <name type="scientific">Hydra vulgaris</name>
    <name type="common">Hydra</name>
    <name type="synonym">Hydra attenuata</name>
    <dbReference type="NCBI Taxonomy" id="6087"/>
    <lineage>
        <taxon>Eukaryota</taxon>
        <taxon>Metazoa</taxon>
        <taxon>Cnidaria</taxon>
        <taxon>Hydrozoa</taxon>
        <taxon>Hydroidolina</taxon>
        <taxon>Anthoathecata</taxon>
        <taxon>Aplanulata</taxon>
        <taxon>Hydridae</taxon>
        <taxon>Hydra</taxon>
    </lineage>
</organism>
<dbReference type="GeneID" id="101237785"/>
<keyword evidence="4 10" id="KW-0812">Transmembrane</keyword>
<comment type="similarity">
    <text evidence="2 11">Belongs to the mitochondrial carrier (TC 2.A.29) family.</text>
</comment>
<keyword evidence="3 11" id="KW-0813">Transport</keyword>
<keyword evidence="6" id="KW-0999">Mitochondrion inner membrane</keyword>
<dbReference type="Pfam" id="PF00153">
    <property type="entry name" value="Mito_carr"/>
    <property type="match status" value="3"/>
</dbReference>
<feature type="repeat" description="Solcar" evidence="10">
    <location>
        <begin position="192"/>
        <end position="279"/>
    </location>
</feature>
<dbReference type="PROSITE" id="PS50920">
    <property type="entry name" value="SOLCAR"/>
    <property type="match status" value="3"/>
</dbReference>
<feature type="repeat" description="Solcar" evidence="10">
    <location>
        <begin position="96"/>
        <end position="183"/>
    </location>
</feature>
<evidence type="ECO:0000256" key="8">
    <source>
        <dbReference type="ARBA" id="ARBA00023128"/>
    </source>
</evidence>
<proteinExistence type="inferred from homology"/>
<sequence length="285" mass="32446">MLDHKNHSGWHEFAAGAGASFINLACTFPAHKAMLRQQVDSITLYRAVNQLKQEGIFKLYRGFAPPLIQKCAGLSLMFGSYHAFEKMFSENFPSYSSLTIKIAAALLAGSIEALLAPLERMQTLLSISEHKDYVYVRNTLHTFLKIKKHYNWKEYYRGFTPILLRNGPSTAVFFVCRESIKQSFPTPHNSIENVVEDFLSGALLGACNSTLFYPLNVVKVNMQKRLGEEYKSIVVTFQEIYRLRGGSIQNLYFGVHLNFSRALVSWGIINVSYEYIMKVLSRTDK</sequence>
<comment type="subcellular location">
    <subcellularLocation>
        <location evidence="1">Mitochondrion inner membrane</location>
        <topology evidence="1">Multi-pass membrane protein</topology>
    </subcellularLocation>
</comment>
<feature type="repeat" description="Solcar" evidence="10">
    <location>
        <begin position="7"/>
        <end position="87"/>
    </location>
</feature>
<keyword evidence="5" id="KW-0677">Repeat</keyword>
<reference evidence="13" key="1">
    <citation type="submission" date="2025-08" db="UniProtKB">
        <authorList>
            <consortium name="RefSeq"/>
        </authorList>
    </citation>
    <scope>IDENTIFICATION</scope>
</reference>
<keyword evidence="8" id="KW-0496">Mitochondrion</keyword>
<evidence type="ECO:0000256" key="7">
    <source>
        <dbReference type="ARBA" id="ARBA00022989"/>
    </source>
</evidence>
<dbReference type="PANTHER" id="PTHR46131:SF1">
    <property type="entry name" value="SD08549P"/>
    <property type="match status" value="1"/>
</dbReference>
<evidence type="ECO:0000256" key="11">
    <source>
        <dbReference type="RuleBase" id="RU000488"/>
    </source>
</evidence>
<evidence type="ECO:0000256" key="1">
    <source>
        <dbReference type="ARBA" id="ARBA00004448"/>
    </source>
</evidence>
<evidence type="ECO:0000256" key="6">
    <source>
        <dbReference type="ARBA" id="ARBA00022792"/>
    </source>
</evidence>
<protein>
    <submittedName>
        <fullName evidence="13">Mitochondrial nicotinamide adenine dinucleotide transporter SLC25A51</fullName>
    </submittedName>
</protein>
<dbReference type="RefSeq" id="XP_065652432.1">
    <property type="nucleotide sequence ID" value="XM_065796360.1"/>
</dbReference>
<evidence type="ECO:0000313" key="12">
    <source>
        <dbReference type="Proteomes" id="UP001652625"/>
    </source>
</evidence>
<name>A0ABM4BTE4_HYDVU</name>
<dbReference type="PANTHER" id="PTHR46131">
    <property type="entry name" value="SD08549P"/>
    <property type="match status" value="1"/>
</dbReference>
<keyword evidence="12" id="KW-1185">Reference proteome</keyword>
<accession>A0ABM4BTE4</accession>
<dbReference type="Gene3D" id="1.50.40.10">
    <property type="entry name" value="Mitochondrial carrier domain"/>
    <property type="match status" value="1"/>
</dbReference>
<keyword evidence="9 10" id="KW-0472">Membrane</keyword>
<keyword evidence="7" id="KW-1133">Transmembrane helix</keyword>
<evidence type="ECO:0000256" key="3">
    <source>
        <dbReference type="ARBA" id="ARBA00022448"/>
    </source>
</evidence>
<evidence type="ECO:0000256" key="2">
    <source>
        <dbReference type="ARBA" id="ARBA00006375"/>
    </source>
</evidence>
<evidence type="ECO:0000256" key="5">
    <source>
        <dbReference type="ARBA" id="ARBA00022737"/>
    </source>
</evidence>
<evidence type="ECO:0000256" key="4">
    <source>
        <dbReference type="ARBA" id="ARBA00022692"/>
    </source>
</evidence>
<dbReference type="InterPro" id="IPR018108">
    <property type="entry name" value="MCP_transmembrane"/>
</dbReference>
<gene>
    <name evidence="13" type="primary">LOC101237785</name>
</gene>
<dbReference type="Proteomes" id="UP001652625">
    <property type="component" value="Chromosome 04"/>
</dbReference>
<evidence type="ECO:0000313" key="13">
    <source>
        <dbReference type="RefSeq" id="XP_065652432.1"/>
    </source>
</evidence>